<dbReference type="RefSeq" id="WP_010265987.1">
    <property type="nucleotide sequence ID" value="NZ_CAEG01000017.1"/>
</dbReference>
<keyword evidence="2" id="KW-0812">Transmembrane</keyword>
<dbReference type="AlphaFoldDB" id="A0A1H4FGE8"/>
<feature type="transmembrane region" description="Helical" evidence="2">
    <location>
        <begin position="7"/>
        <end position="25"/>
    </location>
</feature>
<dbReference type="InterPro" id="IPR052336">
    <property type="entry name" value="MlaD_Phospholipid_Transporter"/>
</dbReference>
<dbReference type="STRING" id="1033731.SAMN05444145_11019"/>
<feature type="domain" description="Mce/MlaD" evidence="3">
    <location>
        <begin position="36"/>
        <end position="112"/>
    </location>
</feature>
<reference evidence="4 5" key="1">
    <citation type="submission" date="2016-10" db="EMBL/GenBank/DDBJ databases">
        <authorList>
            <person name="de Groot N.N."/>
        </authorList>
    </citation>
    <scope>NUCLEOTIDE SEQUENCE [LARGE SCALE GENOMIC DNA]</scope>
    <source>
        <strain evidence="4 5">DSM 25383</strain>
    </source>
</reference>
<feature type="region of interest" description="Disordered" evidence="1">
    <location>
        <begin position="310"/>
        <end position="332"/>
    </location>
</feature>
<keyword evidence="2" id="KW-1133">Transmembrane helix</keyword>
<sequence>MKREVKIGIFAVVMLIAAWAGIRFLKGFDIFSRNSVYYAAYDQINGVQTASPIMMKGVKIGTVTGISFDPERSDNVVLQLTVKRQYHIPTDSEAKIFSNGLMGAKAIEITYGSAHTYLEKGDTLRSSRDRDLMDVAGSELDFFKQKISQVTGDLSRTLTTLNNLMETNAQSITGTLGHLNTITGDMAGIIDAEKHNLKTAVDNLTAFSVMLGENAPRVDSIVGSMNRITADLAGSGFVQQLSDAVGEVNDLLGRIGSGEGTVGKLLNDAALYDSLTEASDNLASLLANLEQYPGRYVHFSLFGRSPEKMQEKADRKAAKAAAKAERDSLKRL</sequence>
<gene>
    <name evidence="4" type="ORF">SAMN05444145_11019</name>
</gene>
<evidence type="ECO:0000313" key="4">
    <source>
        <dbReference type="EMBL" id="SEA95552.1"/>
    </source>
</evidence>
<dbReference type="PANTHER" id="PTHR33371">
    <property type="entry name" value="INTERMEMBRANE PHOSPHOLIPID TRANSPORT SYSTEM BINDING PROTEIN MLAD-RELATED"/>
    <property type="match status" value="1"/>
</dbReference>
<dbReference type="PANTHER" id="PTHR33371:SF4">
    <property type="entry name" value="INTERMEMBRANE PHOSPHOLIPID TRANSPORT SYSTEM BINDING PROTEIN MLAD"/>
    <property type="match status" value="1"/>
</dbReference>
<dbReference type="Pfam" id="PF02470">
    <property type="entry name" value="MlaD"/>
    <property type="match status" value="1"/>
</dbReference>
<protein>
    <submittedName>
        <fullName evidence="4">Phospholipid/cholesterol/gamma-HCH transport system substrate-binding protein</fullName>
    </submittedName>
</protein>
<dbReference type="InterPro" id="IPR003399">
    <property type="entry name" value="Mce/MlaD"/>
</dbReference>
<evidence type="ECO:0000256" key="1">
    <source>
        <dbReference type="SAM" id="MobiDB-lite"/>
    </source>
</evidence>
<evidence type="ECO:0000259" key="3">
    <source>
        <dbReference type="Pfam" id="PF02470"/>
    </source>
</evidence>
<dbReference type="EMBL" id="FNRI01000010">
    <property type="protein sequence ID" value="SEA95552.1"/>
    <property type="molecule type" value="Genomic_DNA"/>
</dbReference>
<evidence type="ECO:0000313" key="5">
    <source>
        <dbReference type="Proteomes" id="UP000183253"/>
    </source>
</evidence>
<evidence type="ECO:0000256" key="2">
    <source>
        <dbReference type="SAM" id="Phobius"/>
    </source>
</evidence>
<dbReference type="OrthoDB" id="9769132at2"/>
<proteinExistence type="predicted"/>
<dbReference type="Proteomes" id="UP000183253">
    <property type="component" value="Unassembled WGS sequence"/>
</dbReference>
<organism evidence="4 5">
    <name type="scientific">Alistipes timonensis JC136</name>
    <dbReference type="NCBI Taxonomy" id="1033731"/>
    <lineage>
        <taxon>Bacteria</taxon>
        <taxon>Pseudomonadati</taxon>
        <taxon>Bacteroidota</taxon>
        <taxon>Bacteroidia</taxon>
        <taxon>Bacteroidales</taxon>
        <taxon>Rikenellaceae</taxon>
        <taxon>Alistipes</taxon>
    </lineage>
</organism>
<name>A0A1H4FGE8_9BACT</name>
<keyword evidence="2" id="KW-0472">Membrane</keyword>
<keyword evidence="5" id="KW-1185">Reference proteome</keyword>
<accession>A0A1H4FGE8</accession>